<dbReference type="RefSeq" id="WP_039689021.1">
    <property type="nucleotide sequence ID" value="NZ_CP009302.1"/>
</dbReference>
<evidence type="ECO:0000313" key="3">
    <source>
        <dbReference type="Proteomes" id="UP000031121"/>
    </source>
</evidence>
<name>A0A0A8B3U3_9ACTN</name>
<reference evidence="2 3" key="2">
    <citation type="journal article" date="2015" name="Genome Announc.">
        <title>Complete Genome Sequence of Coriobacteriaceae Strain 68-1-3, a Novel Mucus-Degrading Isolate from the Swine Intestinal Tract.</title>
        <authorList>
            <person name="Looft T."/>
            <person name="Bayles D.O."/>
            <person name="Alt D.P."/>
            <person name="Stanton T.B."/>
        </authorList>
    </citation>
    <scope>NUCLEOTIDE SEQUENCE [LARGE SCALE GENOMIC DNA]</scope>
    <source>
        <strain evidence="2 3">68-1-3</strain>
    </source>
</reference>
<organism evidence="2 3">
    <name type="scientific">Berryella intestinalis</name>
    <dbReference type="NCBI Taxonomy" id="1531429"/>
    <lineage>
        <taxon>Bacteria</taxon>
        <taxon>Bacillati</taxon>
        <taxon>Actinomycetota</taxon>
        <taxon>Coriobacteriia</taxon>
        <taxon>Eggerthellales</taxon>
        <taxon>Eggerthellaceae</taxon>
        <taxon>Berryella</taxon>
    </lineage>
</organism>
<protein>
    <recommendedName>
        <fullName evidence="4">Lipoprotein</fullName>
    </recommendedName>
</protein>
<reference evidence="3" key="1">
    <citation type="submission" date="2014-08" db="EMBL/GenBank/DDBJ databases">
        <title>Coriobacteriaceae sp. complete genome.</title>
        <authorList>
            <person name="Looft T."/>
            <person name="Bayles D.O."/>
            <person name="Stanton T.B."/>
        </authorList>
    </citation>
    <scope>NUCLEOTIDE SEQUENCE [LARGE SCALE GENOMIC DNA]</scope>
    <source>
        <strain evidence="3">68-1-3</strain>
    </source>
</reference>
<dbReference type="Proteomes" id="UP000031121">
    <property type="component" value="Chromosome"/>
</dbReference>
<accession>A0A0A8B3U3</accession>
<dbReference type="AlphaFoldDB" id="A0A0A8B3U3"/>
<dbReference type="STRING" id="1531429.JI75_04390"/>
<dbReference type="OrthoDB" id="3193029at2"/>
<dbReference type="HOGENOM" id="CLU_101337_0_0_11"/>
<gene>
    <name evidence="2" type="ORF">JI75_04390</name>
</gene>
<feature type="signal peptide" evidence="1">
    <location>
        <begin position="1"/>
        <end position="26"/>
    </location>
</feature>
<evidence type="ECO:0000313" key="2">
    <source>
        <dbReference type="EMBL" id="AJC12019.1"/>
    </source>
</evidence>
<keyword evidence="3" id="KW-1185">Reference proteome</keyword>
<sequence length="232" mass="24430">MNKKRLMLACAIGALVLLAGSGVARCAMQPSEDPATGQEKESAQKADADSIKSYLGTAWSADGGSKTMTIADGVVIEREGDSTSVTYYEVVSERSDAGGISVNVTTTKTPRDAPAQGVMRIDASTEEVSITCDAFALSTTYTLDAAPDAKITLSAHSDKLNELLESDDESISNALSAWASKRSPYATSAAWDGEVYIDCNGKTVTTSFTLNDGASTLVQLRYDQTTKELSAL</sequence>
<feature type="chain" id="PRO_5002034542" description="Lipoprotein" evidence="1">
    <location>
        <begin position="27"/>
        <end position="232"/>
    </location>
</feature>
<evidence type="ECO:0008006" key="4">
    <source>
        <dbReference type="Google" id="ProtNLM"/>
    </source>
</evidence>
<dbReference type="EMBL" id="CP009302">
    <property type="protein sequence ID" value="AJC12019.1"/>
    <property type="molecule type" value="Genomic_DNA"/>
</dbReference>
<keyword evidence="1" id="KW-0732">Signal</keyword>
<dbReference type="KEGG" id="cbac:JI75_04390"/>
<proteinExistence type="predicted"/>
<evidence type="ECO:0000256" key="1">
    <source>
        <dbReference type="SAM" id="SignalP"/>
    </source>
</evidence>